<keyword evidence="2" id="KW-0472">Membrane</keyword>
<feature type="region of interest" description="Disordered" evidence="1">
    <location>
        <begin position="400"/>
        <end position="442"/>
    </location>
</feature>
<dbReference type="VEuPathDB" id="FungiDB:SeMB42_g06707"/>
<comment type="caution">
    <text evidence="3">The sequence shown here is derived from an EMBL/GenBank/DDBJ whole genome shotgun (WGS) entry which is preliminary data.</text>
</comment>
<sequence length="547" mass="62487">MVKSFNINLVIIMTALMTTIGTAPVWDDDAIVAAARRMLMKGCSVVRQRQRDVNRPGLGESYGQSGLESYISARIAKAVSKSIPSLSPFTEQEILQEPNESMRLSQVHFIRAYHSLVFERLRTLFEKIHNRITKQSNSEILQTGLDCVAPYLLRHQDLERKWRERLNEFCTEKRLDRRQFGKWRKLELPAYDWEHVHNILPTFHQIAQSPICDGATTRKMLQRFLMRIQNVVGARTRIKRKGVPLNLQTDLDPKSYVVTLIAQIKSDSRPFLFTETQLLDEPNASMPPVQLHLTRAYHSLVFEELKTLFMTITYHPGAHENEGRLEQALAEIGGALKMHQNLGRKCKGILERIQNKGIRWHTYLTLPEYDWPRLDRIMHSPPEPEEPNASMPQDRLDELAPADSMQSPPEDQNYAYNDEPISDHGRGCGLEASTSQPRPQPVFFDFLGVEDTTREATPELAPRWGHSHDDRDPHTDNRFGNEQHRPPSGHVGFVGGSGMHPDTPTGNIKRPCDSSLHGQTSTSNIRVADSTQRYTRVKLFGQWLDAA</sequence>
<protein>
    <submittedName>
        <fullName evidence="3">Uncharacterized protein</fullName>
    </submittedName>
</protein>
<evidence type="ECO:0000256" key="2">
    <source>
        <dbReference type="SAM" id="Phobius"/>
    </source>
</evidence>
<proteinExistence type="predicted"/>
<evidence type="ECO:0000313" key="3">
    <source>
        <dbReference type="EMBL" id="TPX38760.1"/>
    </source>
</evidence>
<feature type="compositionally biased region" description="Basic and acidic residues" evidence="1">
    <location>
        <begin position="466"/>
        <end position="485"/>
    </location>
</feature>
<accession>A0A507CB01</accession>
<evidence type="ECO:0000256" key="1">
    <source>
        <dbReference type="SAM" id="MobiDB-lite"/>
    </source>
</evidence>
<dbReference type="Proteomes" id="UP000320475">
    <property type="component" value="Unassembled WGS sequence"/>
</dbReference>
<keyword evidence="2" id="KW-0812">Transmembrane</keyword>
<dbReference type="EMBL" id="QEAM01000576">
    <property type="protein sequence ID" value="TPX38760.1"/>
    <property type="molecule type" value="Genomic_DNA"/>
</dbReference>
<name>A0A507CB01_9FUNG</name>
<keyword evidence="2" id="KW-1133">Transmembrane helix</keyword>
<feature type="transmembrane region" description="Helical" evidence="2">
    <location>
        <begin position="7"/>
        <end position="26"/>
    </location>
</feature>
<reference evidence="3 4" key="1">
    <citation type="journal article" date="2019" name="Sci. Rep.">
        <title>Comparative genomics of chytrid fungi reveal insights into the obligate biotrophic and pathogenic lifestyle of Synchytrium endobioticum.</title>
        <authorList>
            <person name="van de Vossenberg B.T.L.H."/>
            <person name="Warris S."/>
            <person name="Nguyen H.D.T."/>
            <person name="van Gent-Pelzer M.P.E."/>
            <person name="Joly D.L."/>
            <person name="van de Geest H.C."/>
            <person name="Bonants P.J.M."/>
            <person name="Smith D.S."/>
            <person name="Levesque C.A."/>
            <person name="van der Lee T.A.J."/>
        </authorList>
    </citation>
    <scope>NUCLEOTIDE SEQUENCE [LARGE SCALE GENOMIC DNA]</scope>
    <source>
        <strain evidence="3 4">LEV6574</strain>
    </source>
</reference>
<organism evidence="3 4">
    <name type="scientific">Synchytrium endobioticum</name>
    <dbReference type="NCBI Taxonomy" id="286115"/>
    <lineage>
        <taxon>Eukaryota</taxon>
        <taxon>Fungi</taxon>
        <taxon>Fungi incertae sedis</taxon>
        <taxon>Chytridiomycota</taxon>
        <taxon>Chytridiomycota incertae sedis</taxon>
        <taxon>Chytridiomycetes</taxon>
        <taxon>Synchytriales</taxon>
        <taxon>Synchytriaceae</taxon>
        <taxon>Synchytrium</taxon>
    </lineage>
</organism>
<gene>
    <name evidence="3" type="ORF">SeLEV6574_g07654</name>
</gene>
<feature type="region of interest" description="Disordered" evidence="1">
    <location>
        <begin position="455"/>
        <end position="524"/>
    </location>
</feature>
<dbReference type="AlphaFoldDB" id="A0A507CB01"/>
<evidence type="ECO:0000313" key="4">
    <source>
        <dbReference type="Proteomes" id="UP000320475"/>
    </source>
</evidence>